<comment type="caution">
    <text evidence="2">The sequence shown here is derived from an EMBL/GenBank/DDBJ whole genome shotgun (WGS) entry which is preliminary data.</text>
</comment>
<gene>
    <name evidence="2" type="ORF">F2Q70_00029362</name>
</gene>
<dbReference type="EMBL" id="QGKY02002305">
    <property type="protein sequence ID" value="KAF2534776.1"/>
    <property type="molecule type" value="Genomic_DNA"/>
</dbReference>
<organism evidence="2">
    <name type="scientific">Brassica cretica</name>
    <name type="common">Mustard</name>
    <dbReference type="NCBI Taxonomy" id="69181"/>
    <lineage>
        <taxon>Eukaryota</taxon>
        <taxon>Viridiplantae</taxon>
        <taxon>Streptophyta</taxon>
        <taxon>Embryophyta</taxon>
        <taxon>Tracheophyta</taxon>
        <taxon>Spermatophyta</taxon>
        <taxon>Magnoliopsida</taxon>
        <taxon>eudicotyledons</taxon>
        <taxon>Gunneridae</taxon>
        <taxon>Pentapetalae</taxon>
        <taxon>rosids</taxon>
        <taxon>malvids</taxon>
        <taxon>Brassicales</taxon>
        <taxon>Brassicaceae</taxon>
        <taxon>Brassiceae</taxon>
        <taxon>Brassica</taxon>
    </lineage>
</organism>
<feature type="region of interest" description="Disordered" evidence="1">
    <location>
        <begin position="195"/>
        <end position="221"/>
    </location>
</feature>
<dbReference type="AlphaFoldDB" id="A0A8S9FR37"/>
<feature type="compositionally biased region" description="Polar residues" evidence="1">
    <location>
        <begin position="202"/>
        <end position="213"/>
    </location>
</feature>
<evidence type="ECO:0000313" key="2">
    <source>
        <dbReference type="EMBL" id="KAF2534776.1"/>
    </source>
</evidence>
<evidence type="ECO:0000256" key="1">
    <source>
        <dbReference type="SAM" id="MobiDB-lite"/>
    </source>
</evidence>
<accession>A0A8S9FR37</accession>
<protein>
    <submittedName>
        <fullName evidence="2">Uncharacterized protein</fullName>
    </submittedName>
</protein>
<sequence length="336" mass="35841">MVIHLSTQGFTFQTCLKNPIPCIPSPKTSSCVKFSDGDQTGMDVDRCKDAISVAAMKSRIASSLLRHFSFIVAVVFSIFCDLSPRLSRPHKGPPLGSLLNPHQNAFRFISIGVSVEILRRKQVGLFLACFHLLRSDLSDLRKDGAVQTAVLPAGTIATTVLPTQEGLSNNGTGLPVDPILPTETRVNAEDGLQGQVQEDDAASSNAGDGNNQGIGADHARVDGVGEVAEPSMRDILEAMKLMGAQLVTLTQVFTPLVIPPVGQEGVTILRHLAGKGRGEIGLTLLMGVQKGGDTTVAQGEMFAKRLAKEKDLVDQEMNHDLILSINDVHSPSESGF</sequence>
<name>A0A8S9FR37_BRACR</name>
<reference evidence="2" key="1">
    <citation type="submission" date="2019-12" db="EMBL/GenBank/DDBJ databases">
        <title>Genome sequencing and annotation of Brassica cretica.</title>
        <authorList>
            <person name="Studholme D.J."/>
            <person name="Sarris P.F."/>
        </authorList>
    </citation>
    <scope>NUCLEOTIDE SEQUENCE</scope>
    <source>
        <strain evidence="2">PFS-102/07</strain>
        <tissue evidence="2">Leaf</tissue>
    </source>
</reference>
<proteinExistence type="predicted"/>